<dbReference type="PANTHER" id="PTHR24251:SF37">
    <property type="entry name" value="CUB DOMAIN-CONTAINING PROTEIN"/>
    <property type="match status" value="1"/>
</dbReference>
<evidence type="ECO:0000313" key="6">
    <source>
        <dbReference type="Proteomes" id="UP000762676"/>
    </source>
</evidence>
<dbReference type="PROSITE" id="PS01180">
    <property type="entry name" value="CUB"/>
    <property type="match status" value="1"/>
</dbReference>
<keyword evidence="2" id="KW-1015">Disulfide bond</keyword>
<reference evidence="5 6" key="1">
    <citation type="journal article" date="2021" name="Elife">
        <title>Chloroplast acquisition without the gene transfer in kleptoplastic sea slugs, Plakobranchus ocellatus.</title>
        <authorList>
            <person name="Maeda T."/>
            <person name="Takahashi S."/>
            <person name="Yoshida T."/>
            <person name="Shimamura S."/>
            <person name="Takaki Y."/>
            <person name="Nagai Y."/>
            <person name="Toyoda A."/>
            <person name="Suzuki Y."/>
            <person name="Arimoto A."/>
            <person name="Ishii H."/>
            <person name="Satoh N."/>
            <person name="Nishiyama T."/>
            <person name="Hasebe M."/>
            <person name="Maruyama T."/>
            <person name="Minagawa J."/>
            <person name="Obokata J."/>
            <person name="Shigenobu S."/>
        </authorList>
    </citation>
    <scope>NUCLEOTIDE SEQUENCE [LARGE SCALE GENOMIC DNA]</scope>
</reference>
<dbReference type="Proteomes" id="UP000762676">
    <property type="component" value="Unassembled WGS sequence"/>
</dbReference>
<accession>A0AAV4GK09</accession>
<comment type="caution">
    <text evidence="3">Lacks conserved residue(s) required for the propagation of feature annotation.</text>
</comment>
<gene>
    <name evidence="5" type="ORF">ElyMa_000705100</name>
</gene>
<name>A0AAV4GK09_9GAST</name>
<evidence type="ECO:0000256" key="3">
    <source>
        <dbReference type="PROSITE-ProRule" id="PRU00059"/>
    </source>
</evidence>
<organism evidence="5 6">
    <name type="scientific">Elysia marginata</name>
    <dbReference type="NCBI Taxonomy" id="1093978"/>
    <lineage>
        <taxon>Eukaryota</taxon>
        <taxon>Metazoa</taxon>
        <taxon>Spiralia</taxon>
        <taxon>Lophotrochozoa</taxon>
        <taxon>Mollusca</taxon>
        <taxon>Gastropoda</taxon>
        <taxon>Heterobranchia</taxon>
        <taxon>Euthyneura</taxon>
        <taxon>Panpulmonata</taxon>
        <taxon>Sacoglossa</taxon>
        <taxon>Placobranchoidea</taxon>
        <taxon>Plakobranchidae</taxon>
        <taxon>Elysia</taxon>
    </lineage>
</organism>
<keyword evidence="1" id="KW-0677">Repeat</keyword>
<comment type="caution">
    <text evidence="5">The sequence shown here is derived from an EMBL/GenBank/DDBJ whole genome shotgun (WGS) entry which is preliminary data.</text>
</comment>
<dbReference type="CDD" id="cd00041">
    <property type="entry name" value="CUB"/>
    <property type="match status" value="1"/>
</dbReference>
<protein>
    <submittedName>
        <fullName evidence="5">CUB and zona pellucida-like domain-containing protein 1</fullName>
    </submittedName>
</protein>
<dbReference type="Gene3D" id="2.60.120.290">
    <property type="entry name" value="Spermadhesin, CUB domain"/>
    <property type="match status" value="1"/>
</dbReference>
<dbReference type="SUPFAM" id="SSF49854">
    <property type="entry name" value="Spermadhesin, CUB domain"/>
    <property type="match status" value="1"/>
</dbReference>
<dbReference type="Pfam" id="PF00431">
    <property type="entry name" value="CUB"/>
    <property type="match status" value="1"/>
</dbReference>
<dbReference type="InterPro" id="IPR035914">
    <property type="entry name" value="Sperma_CUB_dom_sf"/>
</dbReference>
<evidence type="ECO:0000259" key="4">
    <source>
        <dbReference type="PROSITE" id="PS01180"/>
    </source>
</evidence>
<evidence type="ECO:0000256" key="2">
    <source>
        <dbReference type="ARBA" id="ARBA00023157"/>
    </source>
</evidence>
<evidence type="ECO:0000313" key="5">
    <source>
        <dbReference type="EMBL" id="GFR85804.1"/>
    </source>
</evidence>
<dbReference type="PANTHER" id="PTHR24251">
    <property type="entry name" value="OVOCHYMASE-RELATED"/>
    <property type="match status" value="1"/>
</dbReference>
<dbReference type="EMBL" id="BMAT01001456">
    <property type="protein sequence ID" value="GFR85804.1"/>
    <property type="molecule type" value="Genomic_DNA"/>
</dbReference>
<feature type="domain" description="CUB" evidence="4">
    <location>
        <begin position="1"/>
        <end position="74"/>
    </location>
</feature>
<dbReference type="AlphaFoldDB" id="A0AAV4GK09"/>
<evidence type="ECO:0000256" key="1">
    <source>
        <dbReference type="ARBA" id="ARBA00022737"/>
    </source>
</evidence>
<proteinExistence type="predicted"/>
<sequence length="84" mass="9296">MDHVKLVFENVNLDDSTCQDKIVLYDGNSTSAPILSTICGDQTPVVYSKSNSILLVFTRDASSRGTFSLTYQAFLGKMISKRIE</sequence>
<dbReference type="InterPro" id="IPR000859">
    <property type="entry name" value="CUB_dom"/>
</dbReference>
<keyword evidence="6" id="KW-1185">Reference proteome</keyword>